<name>A0A2S6H4M3_9GAMM</name>
<gene>
    <name evidence="2" type="ORF">B0F88_104234</name>
</gene>
<accession>A0A2S6H4M3</accession>
<evidence type="ECO:0000256" key="1">
    <source>
        <dbReference type="SAM" id="MobiDB-lite"/>
    </source>
</evidence>
<dbReference type="Pfam" id="PF11747">
    <property type="entry name" value="RebB"/>
    <property type="match status" value="1"/>
</dbReference>
<dbReference type="OrthoDB" id="5877964at2"/>
<evidence type="ECO:0000313" key="2">
    <source>
        <dbReference type="EMBL" id="PPK72439.1"/>
    </source>
</evidence>
<dbReference type="Proteomes" id="UP000238071">
    <property type="component" value="Unassembled WGS sequence"/>
</dbReference>
<comment type="caution">
    <text evidence="2">The sequence shown here is derived from an EMBL/GenBank/DDBJ whole genome shotgun (WGS) entry which is preliminary data.</text>
</comment>
<feature type="region of interest" description="Disordered" evidence="1">
    <location>
        <begin position="1"/>
        <end position="32"/>
    </location>
</feature>
<organism evidence="2 3">
    <name type="scientific">Methylobacter tundripaludum</name>
    <dbReference type="NCBI Taxonomy" id="173365"/>
    <lineage>
        <taxon>Bacteria</taxon>
        <taxon>Pseudomonadati</taxon>
        <taxon>Pseudomonadota</taxon>
        <taxon>Gammaproteobacteria</taxon>
        <taxon>Methylococcales</taxon>
        <taxon>Methylococcaceae</taxon>
        <taxon>Methylobacter</taxon>
    </lineage>
</organism>
<reference evidence="2 3" key="1">
    <citation type="submission" date="2018-02" db="EMBL/GenBank/DDBJ databases">
        <title>Subsurface microbial communities from deep shales in Ohio and West Virginia, USA.</title>
        <authorList>
            <person name="Wrighton K."/>
        </authorList>
    </citation>
    <scope>NUCLEOTIDE SEQUENCE [LARGE SCALE GENOMIC DNA]</scope>
    <source>
        <strain evidence="2 3">OWC-G53F</strain>
    </source>
</reference>
<dbReference type="EMBL" id="PTIY01000004">
    <property type="protein sequence ID" value="PPK72439.1"/>
    <property type="molecule type" value="Genomic_DNA"/>
</dbReference>
<dbReference type="AlphaFoldDB" id="A0A2S6H4M3"/>
<evidence type="ECO:0000313" key="3">
    <source>
        <dbReference type="Proteomes" id="UP000238071"/>
    </source>
</evidence>
<protein>
    <submittedName>
        <fullName evidence="2">Killing trait domain-containing protein</fullName>
    </submittedName>
</protein>
<feature type="compositionally biased region" description="Polar residues" evidence="1">
    <location>
        <begin position="1"/>
        <end position="12"/>
    </location>
</feature>
<keyword evidence="3" id="KW-1185">Reference proteome</keyword>
<dbReference type="InterPro" id="IPR021070">
    <property type="entry name" value="Killing_trait_RebB"/>
</dbReference>
<sequence>MDNIKDTNQTGDPDTHDHGSNGDPGCNAQITDGVTQSSVHVLGLGPATAAVNAYLGQAQSQTILFANMVNQQAQYANIAATTLTQELTQLFAAGDEE</sequence>
<dbReference type="RefSeq" id="WP_104423225.1">
    <property type="nucleotide sequence ID" value="NZ_PTIY01000004.1"/>
</dbReference>
<proteinExistence type="predicted"/>